<proteinExistence type="inferred from homology"/>
<keyword evidence="10" id="KW-0539">Nucleus</keyword>
<dbReference type="Pfam" id="PF13868">
    <property type="entry name" value="TPH"/>
    <property type="match status" value="1"/>
</dbReference>
<dbReference type="Proteomes" id="UP001054945">
    <property type="component" value="Unassembled WGS sequence"/>
</dbReference>
<keyword evidence="8" id="KW-0969">Cilium</keyword>
<dbReference type="InterPro" id="IPR043597">
    <property type="entry name" value="TPH_dom"/>
</dbReference>
<evidence type="ECO:0000256" key="7">
    <source>
        <dbReference type="ARBA" id="ARBA00023054"/>
    </source>
</evidence>
<evidence type="ECO:0000259" key="15">
    <source>
        <dbReference type="Pfam" id="PF13868"/>
    </source>
</evidence>
<evidence type="ECO:0000256" key="12">
    <source>
        <dbReference type="ARBA" id="ARBA00023273"/>
    </source>
</evidence>
<feature type="region of interest" description="Disordered" evidence="14">
    <location>
        <begin position="1"/>
        <end position="25"/>
    </location>
</feature>
<comment type="subcellular location">
    <subcellularLocation>
        <location evidence="2">Cytoplasm</location>
        <location evidence="2">Cytoskeleton</location>
        <location evidence="2">Flagellum axoneme</location>
    </subcellularLocation>
    <subcellularLocation>
        <location evidence="1">Nucleus</location>
    </subcellularLocation>
</comment>
<evidence type="ECO:0000256" key="8">
    <source>
        <dbReference type="ARBA" id="ARBA00023069"/>
    </source>
</evidence>
<evidence type="ECO:0000313" key="16">
    <source>
        <dbReference type="EMBL" id="GIY05942.1"/>
    </source>
</evidence>
<evidence type="ECO:0000256" key="14">
    <source>
        <dbReference type="SAM" id="MobiDB-lite"/>
    </source>
</evidence>
<keyword evidence="7" id="KW-0175">Coiled coil</keyword>
<evidence type="ECO:0000256" key="5">
    <source>
        <dbReference type="ARBA" id="ARBA00022490"/>
    </source>
</evidence>
<dbReference type="PANTHER" id="PTHR19265:SF0">
    <property type="entry name" value="MEIOSIS-SPECIFIC NUCLEAR STRUCTURAL PROTEIN 1"/>
    <property type="match status" value="1"/>
</dbReference>
<keyword evidence="9" id="KW-0206">Cytoskeleton</keyword>
<name>A0AAV4QCI2_CAEEX</name>
<dbReference type="GO" id="GO:0051321">
    <property type="term" value="P:meiotic cell cycle"/>
    <property type="evidence" value="ECO:0007669"/>
    <property type="project" value="UniProtKB-KW"/>
</dbReference>
<keyword evidence="12" id="KW-0966">Cell projection</keyword>
<evidence type="ECO:0000256" key="6">
    <source>
        <dbReference type="ARBA" id="ARBA00022846"/>
    </source>
</evidence>
<evidence type="ECO:0000256" key="9">
    <source>
        <dbReference type="ARBA" id="ARBA00023212"/>
    </source>
</evidence>
<comment type="similarity">
    <text evidence="3">Belongs to the MNS1 family.</text>
</comment>
<accession>A0AAV4QCI2</accession>
<feature type="domain" description="Trichohyalin-plectin-homology" evidence="15">
    <location>
        <begin position="10"/>
        <end position="246"/>
    </location>
</feature>
<evidence type="ECO:0000256" key="11">
    <source>
        <dbReference type="ARBA" id="ARBA00023254"/>
    </source>
</evidence>
<dbReference type="InterPro" id="IPR026504">
    <property type="entry name" value="MNS1"/>
</dbReference>
<keyword evidence="17" id="KW-1185">Reference proteome</keyword>
<keyword evidence="5" id="KW-0963">Cytoplasm</keyword>
<dbReference type="EMBL" id="BPLR01005906">
    <property type="protein sequence ID" value="GIY05942.1"/>
    <property type="molecule type" value="Genomic_DNA"/>
</dbReference>
<sequence>MDDNKHISLNSTSQKELKKQAEELQRERDKLRLEDKLKDKALDLKTDEYRKAQELRAKQLEEKKQLSTEQRLHLQEELLSYLENIYSEKLKKQALVTELAIEEKDAKERAKEHEIETKRKKIQEELQNVYDMQLYVQKQKQASYYQFTQKKEEELYRQNLMAKLYEEDKLDLMSQHKQRQKKLEHMRITQAMLEESRKKKAAERATELADLKYQEELETERVRMVKEEKIRFLKEHACELLGYLPKGLIEDNQTVEQLGNDFKKFYFRDNCK</sequence>
<protein>
    <recommendedName>
        <fullName evidence="4">Meiosis-specific nuclear structural protein 1</fullName>
    </recommendedName>
</protein>
<evidence type="ECO:0000256" key="4">
    <source>
        <dbReference type="ARBA" id="ARBA00014813"/>
    </source>
</evidence>
<comment type="function">
    <text evidence="13">Microtubule inner protein (MIP) part of the dynein-decorated doublet microtubules (DMTs) in cilia axoneme, which is required for motile cilia beating. May play a role in the control of meiotic division and germ cell differentiation through regulation of pairing and recombination during meiosis. Required for sperm flagella assembly. May play a role in the assembly and function of the outer dynein arm-docking complex (ODA-DC). ODA-DC mediates outer dynein arms (ODA) binding onto the axonemal doublet microtubules.</text>
</comment>
<evidence type="ECO:0000256" key="1">
    <source>
        <dbReference type="ARBA" id="ARBA00004123"/>
    </source>
</evidence>
<evidence type="ECO:0000256" key="13">
    <source>
        <dbReference type="ARBA" id="ARBA00046114"/>
    </source>
</evidence>
<evidence type="ECO:0000256" key="3">
    <source>
        <dbReference type="ARBA" id="ARBA00009158"/>
    </source>
</evidence>
<reference evidence="16 17" key="1">
    <citation type="submission" date="2021-06" db="EMBL/GenBank/DDBJ databases">
        <title>Caerostris extrusa draft genome.</title>
        <authorList>
            <person name="Kono N."/>
            <person name="Arakawa K."/>
        </authorList>
    </citation>
    <scope>NUCLEOTIDE SEQUENCE [LARGE SCALE GENOMIC DNA]</scope>
</reference>
<comment type="caution">
    <text evidence="16">The sequence shown here is derived from an EMBL/GenBank/DDBJ whole genome shotgun (WGS) entry which is preliminary data.</text>
</comment>
<dbReference type="AlphaFoldDB" id="A0AAV4QCI2"/>
<keyword evidence="11" id="KW-0469">Meiosis</keyword>
<dbReference type="GO" id="GO:0005634">
    <property type="term" value="C:nucleus"/>
    <property type="evidence" value="ECO:0007669"/>
    <property type="project" value="UniProtKB-SubCell"/>
</dbReference>
<evidence type="ECO:0000313" key="17">
    <source>
        <dbReference type="Proteomes" id="UP001054945"/>
    </source>
</evidence>
<evidence type="ECO:0000256" key="2">
    <source>
        <dbReference type="ARBA" id="ARBA00004611"/>
    </source>
</evidence>
<keyword evidence="6" id="KW-0282">Flagellum</keyword>
<feature type="compositionally biased region" description="Basic and acidic residues" evidence="14">
    <location>
        <begin position="15"/>
        <end position="25"/>
    </location>
</feature>
<gene>
    <name evidence="16" type="primary">AVEN_161563_1</name>
    <name evidence="16" type="ORF">CEXT_515101</name>
</gene>
<evidence type="ECO:0000256" key="10">
    <source>
        <dbReference type="ARBA" id="ARBA00023242"/>
    </source>
</evidence>
<organism evidence="16 17">
    <name type="scientific">Caerostris extrusa</name>
    <name type="common">Bark spider</name>
    <name type="synonym">Caerostris bankana</name>
    <dbReference type="NCBI Taxonomy" id="172846"/>
    <lineage>
        <taxon>Eukaryota</taxon>
        <taxon>Metazoa</taxon>
        <taxon>Ecdysozoa</taxon>
        <taxon>Arthropoda</taxon>
        <taxon>Chelicerata</taxon>
        <taxon>Arachnida</taxon>
        <taxon>Araneae</taxon>
        <taxon>Araneomorphae</taxon>
        <taxon>Entelegynae</taxon>
        <taxon>Araneoidea</taxon>
        <taxon>Araneidae</taxon>
        <taxon>Caerostris</taxon>
    </lineage>
</organism>
<dbReference type="PANTHER" id="PTHR19265">
    <property type="entry name" value="MEIOSIS-SPECIFIC NUCLEAR STRUCTURAL PROTEIN 1"/>
    <property type="match status" value="1"/>
</dbReference>